<dbReference type="InterPro" id="IPR002129">
    <property type="entry name" value="PyrdxlP-dep_de-COase"/>
</dbReference>
<dbReference type="PROSITE" id="PS00392">
    <property type="entry name" value="DDC_GAD_HDC_YDC"/>
    <property type="match status" value="1"/>
</dbReference>
<comment type="similarity">
    <text evidence="2 7">Belongs to the group II decarboxylase family.</text>
</comment>
<evidence type="ECO:0000256" key="2">
    <source>
        <dbReference type="ARBA" id="ARBA00009533"/>
    </source>
</evidence>
<dbReference type="InterPro" id="IPR021115">
    <property type="entry name" value="Pyridoxal-P_BS"/>
</dbReference>
<dbReference type="PANTHER" id="PTHR46101:SF2">
    <property type="entry name" value="SERINE DECARBOXYLASE"/>
    <property type="match status" value="1"/>
</dbReference>
<dbReference type="GO" id="GO:0004058">
    <property type="term" value="F:aromatic-L-amino-acid decarboxylase activity"/>
    <property type="evidence" value="ECO:0007669"/>
    <property type="project" value="UniProtKB-ARBA"/>
</dbReference>
<keyword evidence="3" id="KW-0210">Decarboxylase</keyword>
<dbReference type="GO" id="GO:0030170">
    <property type="term" value="F:pyridoxal phosphate binding"/>
    <property type="evidence" value="ECO:0007669"/>
    <property type="project" value="InterPro"/>
</dbReference>
<dbReference type="InterPro" id="IPR015424">
    <property type="entry name" value="PyrdxlP-dep_Trfase"/>
</dbReference>
<name>A0A1J7BB61_9ACTN</name>
<dbReference type="GO" id="GO:0019752">
    <property type="term" value="P:carboxylic acid metabolic process"/>
    <property type="evidence" value="ECO:0007669"/>
    <property type="project" value="InterPro"/>
</dbReference>
<accession>A0A1J7BB61</accession>
<dbReference type="Proteomes" id="UP000243342">
    <property type="component" value="Unassembled WGS sequence"/>
</dbReference>
<protein>
    <recommendedName>
        <fullName evidence="10">Histidine decarboxylase</fullName>
    </recommendedName>
</protein>
<evidence type="ECO:0000313" key="9">
    <source>
        <dbReference type="Proteomes" id="UP000243342"/>
    </source>
</evidence>
<keyword evidence="5 7" id="KW-0456">Lyase</keyword>
<sequence length="385" mass="40929">MPRLAHATASQAVDAEILRLAAEVSDTQQRLLGFPANAAPQVDDELAAPLLNMLLNNIGDPRTPDPYGMGSKDFEQEVVELLAWLAGAHPDDTYGYLAPSSSYGIGHGLKLGRDRLPHAPVYYSSAAHYAVPRQIDLLRMDAVQVPALPDGRMDTIALERACKARPGRGAVVLATIGTTMTGAIDPLPEIRRAASPAGPMHLHADGALGGLVAALAPPSERHPWAFDGGADSVTVSGHKFLGCPIPCAILLARKELVRPAQQGQYVGRHQDGTLACSRSGLAALLLWRTLARLGLGGMEKQVLSCLEVADYAQQRLTELGLHAWRHPGSITVVLDPPPPEVRARFSIPVEDGIAHIIAVPHVTPDLVDEFCDAQQTAKAQGSPLS</sequence>
<dbReference type="Pfam" id="PF00282">
    <property type="entry name" value="Pyridoxal_deC"/>
    <property type="match status" value="1"/>
</dbReference>
<evidence type="ECO:0000256" key="5">
    <source>
        <dbReference type="ARBA" id="ARBA00023239"/>
    </source>
</evidence>
<gene>
    <name evidence="8" type="ORF">BIV57_19180</name>
</gene>
<dbReference type="SUPFAM" id="SSF53383">
    <property type="entry name" value="PLP-dependent transferases"/>
    <property type="match status" value="1"/>
</dbReference>
<reference evidence="8 9" key="1">
    <citation type="submission" date="2016-10" db="EMBL/GenBank/DDBJ databases">
        <title>Genome sequence of Streptomyces gilvigriseus MUSC 26.</title>
        <authorList>
            <person name="Lee L.-H."/>
            <person name="Ser H.-L."/>
        </authorList>
    </citation>
    <scope>NUCLEOTIDE SEQUENCE [LARGE SCALE GENOMIC DNA]</scope>
    <source>
        <strain evidence="8 9">MUSC 26</strain>
    </source>
</reference>
<keyword evidence="4 6" id="KW-0663">Pyridoxal phosphate</keyword>
<evidence type="ECO:0000256" key="1">
    <source>
        <dbReference type="ARBA" id="ARBA00001933"/>
    </source>
</evidence>
<dbReference type="STRING" id="1428644.BIV57_19180"/>
<feature type="modified residue" description="N6-(pyridoxal phosphate)lysine" evidence="6">
    <location>
        <position position="239"/>
    </location>
</feature>
<proteinExistence type="inferred from homology"/>
<evidence type="ECO:0000256" key="3">
    <source>
        <dbReference type="ARBA" id="ARBA00022793"/>
    </source>
</evidence>
<dbReference type="EMBL" id="MLCF01000127">
    <property type="protein sequence ID" value="OIV35891.1"/>
    <property type="molecule type" value="Genomic_DNA"/>
</dbReference>
<dbReference type="InterPro" id="IPR051151">
    <property type="entry name" value="Group_II_Decarboxylase"/>
</dbReference>
<organism evidence="8 9">
    <name type="scientific">Mangrovactinospora gilvigrisea</name>
    <dbReference type="NCBI Taxonomy" id="1428644"/>
    <lineage>
        <taxon>Bacteria</taxon>
        <taxon>Bacillati</taxon>
        <taxon>Actinomycetota</taxon>
        <taxon>Actinomycetes</taxon>
        <taxon>Kitasatosporales</taxon>
        <taxon>Streptomycetaceae</taxon>
        <taxon>Mangrovactinospora</taxon>
    </lineage>
</organism>
<evidence type="ECO:0000313" key="8">
    <source>
        <dbReference type="EMBL" id="OIV35891.1"/>
    </source>
</evidence>
<evidence type="ECO:0000256" key="6">
    <source>
        <dbReference type="PIRSR" id="PIRSR602129-50"/>
    </source>
</evidence>
<evidence type="ECO:0008006" key="10">
    <source>
        <dbReference type="Google" id="ProtNLM"/>
    </source>
</evidence>
<dbReference type="AlphaFoldDB" id="A0A1J7BB61"/>
<dbReference type="Gene3D" id="3.40.640.10">
    <property type="entry name" value="Type I PLP-dependent aspartate aminotransferase-like (Major domain)"/>
    <property type="match status" value="1"/>
</dbReference>
<dbReference type="PANTHER" id="PTHR46101">
    <property type="match status" value="1"/>
</dbReference>
<comment type="caution">
    <text evidence="8">The sequence shown here is derived from an EMBL/GenBank/DDBJ whole genome shotgun (WGS) entry which is preliminary data.</text>
</comment>
<keyword evidence="9" id="KW-1185">Reference proteome</keyword>
<dbReference type="InterPro" id="IPR015421">
    <property type="entry name" value="PyrdxlP-dep_Trfase_major"/>
</dbReference>
<evidence type="ECO:0000256" key="7">
    <source>
        <dbReference type="RuleBase" id="RU000382"/>
    </source>
</evidence>
<comment type="cofactor">
    <cofactor evidence="1 6 7">
        <name>pyridoxal 5'-phosphate</name>
        <dbReference type="ChEBI" id="CHEBI:597326"/>
    </cofactor>
</comment>
<evidence type="ECO:0000256" key="4">
    <source>
        <dbReference type="ARBA" id="ARBA00022898"/>
    </source>
</evidence>